<evidence type="ECO:0000256" key="1">
    <source>
        <dbReference type="ARBA" id="ARBA00004123"/>
    </source>
</evidence>
<evidence type="ECO:0000259" key="6">
    <source>
        <dbReference type="PROSITE" id="PS50888"/>
    </source>
</evidence>
<dbReference type="FunFam" id="4.10.280.10:FF:000002">
    <property type="entry name" value="Basic helix-loop-helix transcription factor"/>
    <property type="match status" value="1"/>
</dbReference>
<dbReference type="InterPro" id="IPR024097">
    <property type="entry name" value="bHLH_ZIP_TF"/>
</dbReference>
<evidence type="ECO:0000313" key="8">
    <source>
        <dbReference type="RefSeq" id="XP_022137454.1"/>
    </source>
</evidence>
<dbReference type="InterPro" id="IPR036638">
    <property type="entry name" value="HLH_DNA-bd_sf"/>
</dbReference>
<dbReference type="SUPFAM" id="SSF47459">
    <property type="entry name" value="HLH, helix-loop-helix DNA-binding domain"/>
    <property type="match status" value="1"/>
</dbReference>
<dbReference type="AlphaFoldDB" id="A0A6J1C798"/>
<gene>
    <name evidence="8" type="primary">LOC111008894</name>
</gene>
<dbReference type="Proteomes" id="UP000504603">
    <property type="component" value="Unplaced"/>
</dbReference>
<dbReference type="GO" id="GO:0046983">
    <property type="term" value="F:protein dimerization activity"/>
    <property type="evidence" value="ECO:0007669"/>
    <property type="project" value="InterPro"/>
</dbReference>
<evidence type="ECO:0000256" key="2">
    <source>
        <dbReference type="ARBA" id="ARBA00023015"/>
    </source>
</evidence>
<dbReference type="RefSeq" id="XP_022137454.1">
    <property type="nucleotide sequence ID" value="XM_022281762.1"/>
</dbReference>
<dbReference type="GO" id="GO:0005634">
    <property type="term" value="C:nucleus"/>
    <property type="evidence" value="ECO:0007669"/>
    <property type="project" value="UniProtKB-SubCell"/>
</dbReference>
<evidence type="ECO:0000313" key="7">
    <source>
        <dbReference type="Proteomes" id="UP000504603"/>
    </source>
</evidence>
<evidence type="ECO:0000256" key="3">
    <source>
        <dbReference type="ARBA" id="ARBA00023163"/>
    </source>
</evidence>
<dbReference type="KEGG" id="mcha:111008894"/>
<keyword evidence="4" id="KW-0539">Nucleus</keyword>
<organism evidence="7 8">
    <name type="scientific">Momordica charantia</name>
    <name type="common">Bitter gourd</name>
    <name type="synonym">Balsam pear</name>
    <dbReference type="NCBI Taxonomy" id="3673"/>
    <lineage>
        <taxon>Eukaryota</taxon>
        <taxon>Viridiplantae</taxon>
        <taxon>Streptophyta</taxon>
        <taxon>Embryophyta</taxon>
        <taxon>Tracheophyta</taxon>
        <taxon>Spermatophyta</taxon>
        <taxon>Magnoliopsida</taxon>
        <taxon>eudicotyledons</taxon>
        <taxon>Gunneridae</taxon>
        <taxon>Pentapetalae</taxon>
        <taxon>rosids</taxon>
        <taxon>fabids</taxon>
        <taxon>Cucurbitales</taxon>
        <taxon>Cucurbitaceae</taxon>
        <taxon>Momordiceae</taxon>
        <taxon>Momordica</taxon>
    </lineage>
</organism>
<dbReference type="OrthoDB" id="1928604at2759"/>
<name>A0A6J1C798_MOMCH</name>
<keyword evidence="3" id="KW-0804">Transcription</keyword>
<feature type="compositionally biased region" description="Basic and acidic residues" evidence="5">
    <location>
        <begin position="121"/>
        <end position="149"/>
    </location>
</feature>
<dbReference type="PANTHER" id="PTHR12565">
    <property type="entry name" value="STEROL REGULATORY ELEMENT-BINDING PROTEIN"/>
    <property type="match status" value="1"/>
</dbReference>
<dbReference type="GeneID" id="111008894"/>
<accession>A0A6J1C798</accession>
<dbReference type="InterPro" id="IPR011598">
    <property type="entry name" value="bHLH_dom"/>
</dbReference>
<dbReference type="Pfam" id="PF00010">
    <property type="entry name" value="HLH"/>
    <property type="match status" value="1"/>
</dbReference>
<dbReference type="CDD" id="cd18919">
    <property type="entry name" value="bHLH_AtBPE_like"/>
    <property type="match status" value="1"/>
</dbReference>
<feature type="domain" description="BHLH" evidence="6">
    <location>
        <begin position="158"/>
        <end position="208"/>
    </location>
</feature>
<dbReference type="GO" id="GO:0003700">
    <property type="term" value="F:DNA-binding transcription factor activity"/>
    <property type="evidence" value="ECO:0007669"/>
    <property type="project" value="TreeGrafter"/>
</dbReference>
<proteinExistence type="predicted"/>
<reference evidence="8" key="1">
    <citation type="submission" date="2025-08" db="UniProtKB">
        <authorList>
            <consortium name="RefSeq"/>
        </authorList>
    </citation>
    <scope>IDENTIFICATION</scope>
    <source>
        <strain evidence="8">OHB3-1</strain>
    </source>
</reference>
<dbReference type="PROSITE" id="PS50888">
    <property type="entry name" value="BHLH"/>
    <property type="match status" value="1"/>
</dbReference>
<keyword evidence="2" id="KW-0805">Transcription regulation</keyword>
<protein>
    <submittedName>
        <fullName evidence="8">Transcription factor bHLH137</fullName>
    </submittedName>
</protein>
<dbReference type="PANTHER" id="PTHR12565:SF431">
    <property type="entry name" value="TRANSCRIPTION FACTOR BHLH137"/>
    <property type="match status" value="1"/>
</dbReference>
<sequence>MAAFSYQYQPFLLDSVFMPTNPLKMAAFLDDPNFNANCFSQFFPQEPPIHHFSPDLSKQSPESSTLVEKSDSAEPPQLKAVTVTVTSPCSKKRKSRNNNSSASSTQSKGATESTGKKQKMAKGEDERKEGDQKPKTGKKEDKKISEEGYIHVRARRGQATDSHSLAERVRREKISERMKTLQRLVPGCDKVTGKALMLDEIINYVQSLQNQVEFLSMKLASLNPIFFDFRMDLDGLMIQPETSLSSITPQLPAMAQCSVVPPPALIDTTTPTTPSPAISAASSYPLMDHSANLFLLHQGMSPNAYSQSQDNVKVSSWDVEDQKRKLLISSGIGDNLCYFH</sequence>
<keyword evidence="7" id="KW-1185">Reference proteome</keyword>
<evidence type="ECO:0000256" key="4">
    <source>
        <dbReference type="ARBA" id="ARBA00023242"/>
    </source>
</evidence>
<feature type="compositionally biased region" description="Polar residues" evidence="5">
    <location>
        <begin position="56"/>
        <end position="67"/>
    </location>
</feature>
<dbReference type="SMART" id="SM00353">
    <property type="entry name" value="HLH"/>
    <property type="match status" value="1"/>
</dbReference>
<evidence type="ECO:0000256" key="5">
    <source>
        <dbReference type="SAM" id="MobiDB-lite"/>
    </source>
</evidence>
<dbReference type="Gene3D" id="4.10.280.10">
    <property type="entry name" value="Helix-loop-helix DNA-binding domain"/>
    <property type="match status" value="1"/>
</dbReference>
<comment type="subcellular location">
    <subcellularLocation>
        <location evidence="1">Nucleus</location>
    </subcellularLocation>
</comment>
<feature type="region of interest" description="Disordered" evidence="5">
    <location>
        <begin position="49"/>
        <end position="149"/>
    </location>
</feature>